<organism evidence="1">
    <name type="scientific">Zea mays</name>
    <name type="common">Maize</name>
    <dbReference type="NCBI Taxonomy" id="4577"/>
    <lineage>
        <taxon>Eukaryota</taxon>
        <taxon>Viridiplantae</taxon>
        <taxon>Streptophyta</taxon>
        <taxon>Embryophyta</taxon>
        <taxon>Tracheophyta</taxon>
        <taxon>Spermatophyta</taxon>
        <taxon>Magnoliopsida</taxon>
        <taxon>Liliopsida</taxon>
        <taxon>Poales</taxon>
        <taxon>Poaceae</taxon>
        <taxon>PACMAD clade</taxon>
        <taxon>Panicoideae</taxon>
        <taxon>Andropogonodae</taxon>
        <taxon>Andropogoneae</taxon>
        <taxon>Tripsacinae</taxon>
        <taxon>Zea</taxon>
    </lineage>
</organism>
<dbReference type="GO" id="GO:0140588">
    <property type="term" value="P:chromatin looping"/>
    <property type="evidence" value="ECO:0007669"/>
    <property type="project" value="InterPro"/>
</dbReference>
<dbReference type="InParanoid" id="A0A1D6JD87"/>
<dbReference type="STRING" id="4577.A0A1D6JD87"/>
<dbReference type="EMBL" id="CM000786">
    <property type="protein sequence ID" value="AQK45790.1"/>
    <property type="molecule type" value="Genomic_DNA"/>
</dbReference>
<dbReference type="ExpressionAtlas" id="A0A1D6JD87">
    <property type="expression patterns" value="baseline"/>
</dbReference>
<evidence type="ECO:0000313" key="1">
    <source>
        <dbReference type="EMBL" id="AQK45790.1"/>
    </source>
</evidence>
<dbReference type="InterPro" id="IPR008949">
    <property type="entry name" value="Isoprenoid_synthase_dom_sf"/>
</dbReference>
<dbReference type="PANTHER" id="PTHR21704:SF18">
    <property type="entry name" value="NIPPED-B-LIKE PROTEIN"/>
    <property type="match status" value="1"/>
</dbReference>
<proteinExistence type="predicted"/>
<dbReference type="PANTHER" id="PTHR21704">
    <property type="entry name" value="NIPPED-B-LIKE PROTEIN DELANGIN SCC2-RELATED"/>
    <property type="match status" value="1"/>
</dbReference>
<sequence length="226" mass="25529">MAAPREEGATELNQESRWPVWSSLLLYRQILDEIEANDYDNFTRKAYVPKMKKLMALPKAYLRSLVNELISDSIASKKPKIRKRENNNSVSSSAPSIPNTQDVITTFCEVVEDFCGKTKIPDDGDGGDWLSIPLGDVKVLVNEITSVRSKRILHEVPMDTVTRLLDVIDRQIRYSQGLSIDVKENSDVVDAEPLVFSALESSHAALAIMTHHDMPKQLYREEVCPR</sequence>
<dbReference type="AlphaFoldDB" id="A0A1D6JD87"/>
<gene>
    <name evidence="1" type="ORF">ZEAMMB73_Zm00001d026188</name>
</gene>
<dbReference type="GO" id="GO:0010468">
    <property type="term" value="P:regulation of gene expression"/>
    <property type="evidence" value="ECO:0007669"/>
    <property type="project" value="InterPro"/>
</dbReference>
<dbReference type="SMR" id="A0A1D6JD87"/>
<reference evidence="1" key="1">
    <citation type="submission" date="2015-12" db="EMBL/GenBank/DDBJ databases">
        <title>Update maize B73 reference genome by single molecule sequencing technologies.</title>
        <authorList>
            <consortium name="Maize Genome Sequencing Project"/>
            <person name="Ware D."/>
        </authorList>
    </citation>
    <scope>NUCLEOTIDE SEQUENCE</scope>
    <source>
        <tissue evidence="1">Seedling</tissue>
    </source>
</reference>
<dbReference type="InterPro" id="IPR033031">
    <property type="entry name" value="Scc2/Nipped-B"/>
</dbReference>
<dbReference type="Gene3D" id="1.10.600.10">
    <property type="entry name" value="Farnesyl Diphosphate Synthase"/>
    <property type="match status" value="1"/>
</dbReference>
<protein>
    <submittedName>
        <fullName evidence="1">Phytoene synthase chloroplastic</fullName>
    </submittedName>
</protein>
<dbReference type="SUPFAM" id="SSF48576">
    <property type="entry name" value="Terpenoid synthases"/>
    <property type="match status" value="1"/>
</dbReference>
<accession>A0A1D6JD87</accession>
<name>A0A1D6JD87_MAIZE</name>
<dbReference type="GO" id="GO:0061775">
    <property type="term" value="F:cohesin loader activity"/>
    <property type="evidence" value="ECO:0007669"/>
    <property type="project" value="InterPro"/>
</dbReference>